<keyword evidence="1" id="KW-0812">Transmembrane</keyword>
<dbReference type="InterPro" id="IPR010559">
    <property type="entry name" value="Sig_transdc_His_kin_internal"/>
</dbReference>
<dbReference type="Proteomes" id="UP000198393">
    <property type="component" value="Unassembled WGS sequence"/>
</dbReference>
<evidence type="ECO:0000313" key="3">
    <source>
        <dbReference type="EMBL" id="SNS72559.1"/>
    </source>
</evidence>
<sequence>MKNLWPKIFPALYGFIIYGTLRVVNDTMGKGFKFWERPLYVNIIEIFGVILVGYLFTSIIKRQERKYFINDASEITLKRFSKELLNVIGVALLVVNCTIIPMAAVTDDGLSLSDFVQINIIPTLYIVLYFTIRRGNFYVQAFVQSKIKLQQIENDRLNSELNFLKEQFSPHFLFNGLNNIYFQMDQSVPEAKKSVEKLSELLRYSLYQDQQKLVDISKEIEFIKLYSEVHKVRKDDRMQLRMDLKEIKGKIYPHLIIPLVENAFKYVEGSKPLIEIKLKEESGYVVFTVFNSKRAVKTDDASRSGIGLNNLRRRLDLLYHQNYDLEILDREHTFEVVLKLPIQ</sequence>
<keyword evidence="3" id="KW-0808">Transferase</keyword>
<dbReference type="Gene3D" id="3.30.565.10">
    <property type="entry name" value="Histidine kinase-like ATPase, C-terminal domain"/>
    <property type="match status" value="1"/>
</dbReference>
<gene>
    <name evidence="3" type="ORF">SAMN05421640_1004</name>
</gene>
<evidence type="ECO:0000256" key="1">
    <source>
        <dbReference type="SAM" id="Phobius"/>
    </source>
</evidence>
<dbReference type="GO" id="GO:0000155">
    <property type="term" value="F:phosphorelay sensor kinase activity"/>
    <property type="evidence" value="ECO:0007669"/>
    <property type="project" value="InterPro"/>
</dbReference>
<organism evidence="3 4">
    <name type="scientific">Ekhidna lutea</name>
    <dbReference type="NCBI Taxonomy" id="447679"/>
    <lineage>
        <taxon>Bacteria</taxon>
        <taxon>Pseudomonadati</taxon>
        <taxon>Bacteroidota</taxon>
        <taxon>Cytophagia</taxon>
        <taxon>Cytophagales</taxon>
        <taxon>Reichenbachiellaceae</taxon>
        <taxon>Ekhidna</taxon>
    </lineage>
</organism>
<dbReference type="EMBL" id="FZPD01000002">
    <property type="protein sequence ID" value="SNS72559.1"/>
    <property type="molecule type" value="Genomic_DNA"/>
</dbReference>
<evidence type="ECO:0000259" key="2">
    <source>
        <dbReference type="Pfam" id="PF06580"/>
    </source>
</evidence>
<keyword evidence="1" id="KW-0472">Membrane</keyword>
<evidence type="ECO:0000313" key="4">
    <source>
        <dbReference type="Proteomes" id="UP000198393"/>
    </source>
</evidence>
<feature type="transmembrane region" description="Helical" evidence="1">
    <location>
        <begin position="39"/>
        <end position="60"/>
    </location>
</feature>
<dbReference type="AlphaFoldDB" id="A0A239GTL3"/>
<feature type="transmembrane region" description="Helical" evidence="1">
    <location>
        <begin position="115"/>
        <end position="132"/>
    </location>
</feature>
<keyword evidence="4" id="KW-1185">Reference proteome</keyword>
<dbReference type="RefSeq" id="WP_089355772.1">
    <property type="nucleotide sequence ID" value="NZ_FZPD01000002.1"/>
</dbReference>
<keyword evidence="1" id="KW-1133">Transmembrane helix</keyword>
<dbReference type="GO" id="GO:0016020">
    <property type="term" value="C:membrane"/>
    <property type="evidence" value="ECO:0007669"/>
    <property type="project" value="InterPro"/>
</dbReference>
<accession>A0A239GTL3</accession>
<keyword evidence="3" id="KW-0418">Kinase</keyword>
<feature type="transmembrane region" description="Helical" evidence="1">
    <location>
        <begin position="84"/>
        <end position="103"/>
    </location>
</feature>
<dbReference type="PANTHER" id="PTHR34220:SF7">
    <property type="entry name" value="SENSOR HISTIDINE KINASE YPDA"/>
    <property type="match status" value="1"/>
</dbReference>
<proteinExistence type="predicted"/>
<dbReference type="InterPro" id="IPR050640">
    <property type="entry name" value="Bact_2-comp_sensor_kinase"/>
</dbReference>
<feature type="transmembrane region" description="Helical" evidence="1">
    <location>
        <begin position="7"/>
        <end position="24"/>
    </location>
</feature>
<dbReference type="OrthoDB" id="9792992at2"/>
<reference evidence="3 4" key="1">
    <citation type="submission" date="2017-06" db="EMBL/GenBank/DDBJ databases">
        <authorList>
            <person name="Kim H.J."/>
            <person name="Triplett B.A."/>
        </authorList>
    </citation>
    <scope>NUCLEOTIDE SEQUENCE [LARGE SCALE GENOMIC DNA]</scope>
    <source>
        <strain evidence="3 4">DSM 19307</strain>
    </source>
</reference>
<dbReference type="Pfam" id="PF06580">
    <property type="entry name" value="His_kinase"/>
    <property type="match status" value="1"/>
</dbReference>
<name>A0A239GTL3_EKHLU</name>
<dbReference type="SUPFAM" id="SSF55874">
    <property type="entry name" value="ATPase domain of HSP90 chaperone/DNA topoisomerase II/histidine kinase"/>
    <property type="match status" value="1"/>
</dbReference>
<dbReference type="PANTHER" id="PTHR34220">
    <property type="entry name" value="SENSOR HISTIDINE KINASE YPDA"/>
    <property type="match status" value="1"/>
</dbReference>
<feature type="domain" description="Signal transduction histidine kinase internal region" evidence="2">
    <location>
        <begin position="160"/>
        <end position="237"/>
    </location>
</feature>
<protein>
    <submittedName>
        <fullName evidence="3">Histidine kinase</fullName>
    </submittedName>
</protein>
<dbReference type="InterPro" id="IPR036890">
    <property type="entry name" value="HATPase_C_sf"/>
</dbReference>